<sequence length="166" mass="18459">MNTRFQRITPFLWFDDKAEEAAHFYVSVFDNARILASTRYGKEAAAASGRAAGSIMTIAFELDGHKFTALNGGPVFNFTPALSLVVNCHTQEEVDHYWNKLSADGDPTAQQCGWLKDRYGLSWQIVPTQLVDYLTHADAAKAQKAMQAMLKMKKIDLAVLQQATEA</sequence>
<evidence type="ECO:0000259" key="1">
    <source>
        <dbReference type="Pfam" id="PF06983"/>
    </source>
</evidence>
<dbReference type="InterPro" id="IPR009725">
    <property type="entry name" value="3_dmu_93_MTrfase"/>
</dbReference>
<evidence type="ECO:0000313" key="3">
    <source>
        <dbReference type="Proteomes" id="UP000651010"/>
    </source>
</evidence>
<evidence type="ECO:0000313" key="2">
    <source>
        <dbReference type="EMBL" id="MBE1159815.1"/>
    </source>
</evidence>
<feature type="domain" description="PhnB-like" evidence="1">
    <location>
        <begin position="6"/>
        <end position="126"/>
    </location>
</feature>
<dbReference type="Gene3D" id="3.10.180.10">
    <property type="entry name" value="2,3-Dihydroxybiphenyl 1,2-Dioxygenase, domain 1"/>
    <property type="match status" value="1"/>
</dbReference>
<dbReference type="CDD" id="cd06588">
    <property type="entry name" value="PhnB_like"/>
    <property type="match status" value="1"/>
</dbReference>
<accession>A0ABR9G714</accession>
<proteinExistence type="predicted"/>
<dbReference type="PANTHER" id="PTHR33990:SF2">
    <property type="entry name" value="PHNB-LIKE DOMAIN-CONTAINING PROTEIN"/>
    <property type="match status" value="1"/>
</dbReference>
<dbReference type="PANTHER" id="PTHR33990">
    <property type="entry name" value="PROTEIN YJDN-RELATED"/>
    <property type="match status" value="1"/>
</dbReference>
<reference evidence="2 3" key="1">
    <citation type="submission" date="2020-09" db="EMBL/GenBank/DDBJ databases">
        <title>Dyella sp. 7MK23 isolated from forest soil.</title>
        <authorList>
            <person name="Fu J."/>
        </authorList>
    </citation>
    <scope>NUCLEOTIDE SEQUENCE [LARGE SCALE GENOMIC DNA]</scope>
    <source>
        <strain evidence="2 3">7MK23</strain>
    </source>
</reference>
<gene>
    <name evidence="2" type="ORF">IGX34_05415</name>
</gene>
<organism evidence="2 3">
    <name type="scientific">Dyella acidiphila</name>
    <dbReference type="NCBI Taxonomy" id="2775866"/>
    <lineage>
        <taxon>Bacteria</taxon>
        <taxon>Pseudomonadati</taxon>
        <taxon>Pseudomonadota</taxon>
        <taxon>Gammaproteobacteria</taxon>
        <taxon>Lysobacterales</taxon>
        <taxon>Rhodanobacteraceae</taxon>
        <taxon>Dyella</taxon>
    </lineage>
</organism>
<comment type="caution">
    <text evidence="2">The sequence shown here is derived from an EMBL/GenBank/DDBJ whole genome shotgun (WGS) entry which is preliminary data.</text>
</comment>
<dbReference type="InterPro" id="IPR028973">
    <property type="entry name" value="PhnB-like"/>
</dbReference>
<dbReference type="RefSeq" id="WP_192554670.1">
    <property type="nucleotide sequence ID" value="NZ_JACZZA010000002.1"/>
</dbReference>
<dbReference type="EMBL" id="JACZZA010000002">
    <property type="protein sequence ID" value="MBE1159815.1"/>
    <property type="molecule type" value="Genomic_DNA"/>
</dbReference>
<protein>
    <submittedName>
        <fullName evidence="2">VOC family protein</fullName>
    </submittedName>
</protein>
<dbReference type="Proteomes" id="UP000651010">
    <property type="component" value="Unassembled WGS sequence"/>
</dbReference>
<dbReference type="SUPFAM" id="SSF54593">
    <property type="entry name" value="Glyoxalase/Bleomycin resistance protein/Dihydroxybiphenyl dioxygenase"/>
    <property type="match status" value="1"/>
</dbReference>
<dbReference type="Pfam" id="PF06983">
    <property type="entry name" value="3-dmu-9_3-mt"/>
    <property type="match status" value="1"/>
</dbReference>
<keyword evidence="3" id="KW-1185">Reference proteome</keyword>
<dbReference type="PIRSF" id="PIRSF021700">
    <property type="entry name" value="3_dmu_93_MTrfase"/>
    <property type="match status" value="1"/>
</dbReference>
<dbReference type="InterPro" id="IPR029068">
    <property type="entry name" value="Glyas_Bleomycin-R_OHBP_Dase"/>
</dbReference>
<name>A0ABR9G714_9GAMM</name>